<dbReference type="EMBL" id="JBIAZU010000001">
    <property type="protein sequence ID" value="MFF5288114.1"/>
    <property type="molecule type" value="Genomic_DNA"/>
</dbReference>
<sequence length="378" mass="40888">MDEIDTAVAPRGARPPREWEVQTVVLMVAVWCAAGLGILLLVSDLAVRSFLLTDGVNGLSPLVGWILDNGDAISVLYLLLGFGYLAGFVLWRRRTKEMLDSVGEENPHTLWHWSVTAWYFTLAASIMIRFANNPDSPDDSASYTSVSNVSASVLDTPEERLASWLAWDAAQIGARLVALTFLLIAVWQIREQVRERVAAAGVVLRVRDMARPSAMPLPAAARPAPPAARPTGLPPADEDFWRRVAALATGRRAGIAVLETTDGLAHRWLLVPESGDLGAVRSAVAPGAVVTAYQEPPDATETKGFTPLPAGEYHGFLEDADSGALWYQSVKPNRVAAFLARARRARRWALYPANSPENPAGSPENPANSREAMIAVVP</sequence>
<comment type="caution">
    <text evidence="3">The sequence shown here is derived from an EMBL/GenBank/DDBJ whole genome shotgun (WGS) entry which is preliminary data.</text>
</comment>
<keyword evidence="2" id="KW-1133">Transmembrane helix</keyword>
<feature type="region of interest" description="Disordered" evidence="1">
    <location>
        <begin position="216"/>
        <end position="235"/>
    </location>
</feature>
<evidence type="ECO:0000313" key="4">
    <source>
        <dbReference type="Proteomes" id="UP001602245"/>
    </source>
</evidence>
<feature type="region of interest" description="Disordered" evidence="1">
    <location>
        <begin position="352"/>
        <end position="378"/>
    </location>
</feature>
<evidence type="ECO:0000256" key="1">
    <source>
        <dbReference type="SAM" id="MobiDB-lite"/>
    </source>
</evidence>
<protein>
    <submittedName>
        <fullName evidence="3">Uncharacterized protein</fullName>
    </submittedName>
</protein>
<name>A0ABW6W484_9ACTN</name>
<feature type="transmembrane region" description="Helical" evidence="2">
    <location>
        <begin position="73"/>
        <end position="91"/>
    </location>
</feature>
<proteinExistence type="predicted"/>
<dbReference type="Proteomes" id="UP001602245">
    <property type="component" value="Unassembled WGS sequence"/>
</dbReference>
<dbReference type="RefSeq" id="WP_020518548.1">
    <property type="nucleotide sequence ID" value="NZ_JBIAZU010000001.1"/>
</dbReference>
<feature type="transmembrane region" description="Helical" evidence="2">
    <location>
        <begin position="164"/>
        <end position="187"/>
    </location>
</feature>
<accession>A0ABW6W484</accession>
<evidence type="ECO:0000256" key="2">
    <source>
        <dbReference type="SAM" id="Phobius"/>
    </source>
</evidence>
<evidence type="ECO:0000313" key="3">
    <source>
        <dbReference type="EMBL" id="MFF5288114.1"/>
    </source>
</evidence>
<reference evidence="3 4" key="1">
    <citation type="submission" date="2024-10" db="EMBL/GenBank/DDBJ databases">
        <title>The Natural Products Discovery Center: Release of the First 8490 Sequenced Strains for Exploring Actinobacteria Biosynthetic Diversity.</title>
        <authorList>
            <person name="Kalkreuter E."/>
            <person name="Kautsar S.A."/>
            <person name="Yang D."/>
            <person name="Bader C.D."/>
            <person name="Teijaro C.N."/>
            <person name="Fluegel L."/>
            <person name="Davis C.M."/>
            <person name="Simpson J.R."/>
            <person name="Lauterbach L."/>
            <person name="Steele A.D."/>
            <person name="Gui C."/>
            <person name="Meng S."/>
            <person name="Li G."/>
            <person name="Viehrig K."/>
            <person name="Ye F."/>
            <person name="Su P."/>
            <person name="Kiefer A.F."/>
            <person name="Nichols A."/>
            <person name="Cepeda A.J."/>
            <person name="Yan W."/>
            <person name="Fan B."/>
            <person name="Jiang Y."/>
            <person name="Adhikari A."/>
            <person name="Zheng C.-J."/>
            <person name="Schuster L."/>
            <person name="Cowan T.M."/>
            <person name="Smanski M.J."/>
            <person name="Chevrette M.G."/>
            <person name="De Carvalho L.P.S."/>
            <person name="Shen B."/>
        </authorList>
    </citation>
    <scope>NUCLEOTIDE SEQUENCE [LARGE SCALE GENOMIC DNA]</scope>
    <source>
        <strain evidence="3 4">NPDC000087</strain>
    </source>
</reference>
<keyword evidence="2" id="KW-0812">Transmembrane</keyword>
<keyword evidence="2" id="KW-0472">Membrane</keyword>
<feature type="transmembrane region" description="Helical" evidence="2">
    <location>
        <begin position="24"/>
        <end position="42"/>
    </location>
</feature>
<feature type="transmembrane region" description="Helical" evidence="2">
    <location>
        <begin position="111"/>
        <end position="131"/>
    </location>
</feature>
<keyword evidence="4" id="KW-1185">Reference proteome</keyword>
<organism evidence="3 4">
    <name type="scientific">Paractinoplanes globisporus</name>
    <dbReference type="NCBI Taxonomy" id="113565"/>
    <lineage>
        <taxon>Bacteria</taxon>
        <taxon>Bacillati</taxon>
        <taxon>Actinomycetota</taxon>
        <taxon>Actinomycetes</taxon>
        <taxon>Micromonosporales</taxon>
        <taxon>Micromonosporaceae</taxon>
        <taxon>Paractinoplanes</taxon>
    </lineage>
</organism>
<gene>
    <name evidence="3" type="ORF">ACFY35_01660</name>
</gene>